<sequence length="275" mass="30104">MIAHPRLSQPCGAALTQRRGLLVRAAALLAGAVAWPAQARVSDWLPYRPDQVRRLEPRLSEGMDHAAMSGRTLRIDPVITEFEPATSRAPVRRPGKASATSAVASGLQPPGAYVRIARQYGVDPWLLYGVALQESQLKFGARTLPYPWTLCVRGKGLRYAGYGETLAALKGYVGRGVTNVDCGAMQVNWRWHADRLGSFERALDPYPNLSVGAQILRGHYDARGDWRRAIALYHTGSDATLETRQRGERYAAQTLARLERLGVRQAAAIAGGRHG</sequence>
<gene>
    <name evidence="2" type="ORF">P4826_04015</name>
</gene>
<organism evidence="2 3">
    <name type="scientific">Diaphorobacter limosus</name>
    <dbReference type="NCBI Taxonomy" id="3036128"/>
    <lineage>
        <taxon>Bacteria</taxon>
        <taxon>Pseudomonadati</taxon>
        <taxon>Pseudomonadota</taxon>
        <taxon>Betaproteobacteria</taxon>
        <taxon>Burkholderiales</taxon>
        <taxon>Comamonadaceae</taxon>
        <taxon>Diaphorobacter</taxon>
    </lineage>
</organism>
<protein>
    <submittedName>
        <fullName evidence="2">Transglycosylase SLT domain-containing protein</fullName>
    </submittedName>
</protein>
<dbReference type="InterPro" id="IPR023346">
    <property type="entry name" value="Lysozyme-like_dom_sf"/>
</dbReference>
<dbReference type="Pfam" id="PF01464">
    <property type="entry name" value="SLT"/>
    <property type="match status" value="1"/>
</dbReference>
<dbReference type="InterPro" id="IPR006311">
    <property type="entry name" value="TAT_signal"/>
</dbReference>
<evidence type="ECO:0000313" key="3">
    <source>
        <dbReference type="Proteomes" id="UP001303211"/>
    </source>
</evidence>
<feature type="domain" description="Transglycosylase SLT" evidence="1">
    <location>
        <begin position="117"/>
        <end position="246"/>
    </location>
</feature>
<dbReference type="Proteomes" id="UP001303211">
    <property type="component" value="Chromosome"/>
</dbReference>
<dbReference type="SUPFAM" id="SSF53955">
    <property type="entry name" value="Lysozyme-like"/>
    <property type="match status" value="1"/>
</dbReference>
<dbReference type="PROSITE" id="PS51318">
    <property type="entry name" value="TAT"/>
    <property type="match status" value="1"/>
</dbReference>
<keyword evidence="3" id="KW-1185">Reference proteome</keyword>
<dbReference type="EMBL" id="CP136921">
    <property type="protein sequence ID" value="WOO33259.1"/>
    <property type="molecule type" value="Genomic_DNA"/>
</dbReference>
<accession>A0ABZ0J8I6</accession>
<evidence type="ECO:0000259" key="1">
    <source>
        <dbReference type="Pfam" id="PF01464"/>
    </source>
</evidence>
<proteinExistence type="predicted"/>
<name>A0ABZ0J8I6_9BURK</name>
<evidence type="ECO:0000313" key="2">
    <source>
        <dbReference type="EMBL" id="WOO33259.1"/>
    </source>
</evidence>
<dbReference type="InterPro" id="IPR008258">
    <property type="entry name" value="Transglycosylase_SLT_dom_1"/>
</dbReference>
<dbReference type="RefSeq" id="WP_317702626.1">
    <property type="nucleotide sequence ID" value="NZ_CP136921.1"/>
</dbReference>
<dbReference type="Gene3D" id="1.10.530.10">
    <property type="match status" value="1"/>
</dbReference>
<reference evidence="2 3" key="1">
    <citation type="submission" date="2023-03" db="EMBL/GenBank/DDBJ databases">
        <title>Diaphorobacter basophil sp. nov., isolated from a sewage-treatment plant.</title>
        <authorList>
            <person name="Yang K."/>
        </authorList>
    </citation>
    <scope>NUCLEOTIDE SEQUENCE [LARGE SCALE GENOMIC DNA]</scope>
    <source>
        <strain evidence="2 3">Y-1</strain>
    </source>
</reference>